<dbReference type="HOGENOM" id="CLU_3107013_0_0_1"/>
<dbReference type="AlphaFoldDB" id="T5AK29"/>
<dbReference type="Proteomes" id="UP000019374">
    <property type="component" value="Unassembled WGS sequence"/>
</dbReference>
<name>T5AK29_OPHSC</name>
<proteinExistence type="predicted"/>
<feature type="chain" id="PRO_5004606089" evidence="1">
    <location>
        <begin position="20"/>
        <end position="51"/>
    </location>
</feature>
<evidence type="ECO:0000313" key="3">
    <source>
        <dbReference type="Proteomes" id="UP000019374"/>
    </source>
</evidence>
<sequence>MNVFALAICLFTAVAAASASHEPMAEGCAIKSYSYDEFRQCVKETYDGGNY</sequence>
<organism evidence="2 3">
    <name type="scientific">Ophiocordyceps sinensis (strain Co18 / CGMCC 3.14243)</name>
    <name type="common">Yarsagumba caterpillar fungus</name>
    <name type="synonym">Hirsutella sinensis</name>
    <dbReference type="NCBI Taxonomy" id="911162"/>
    <lineage>
        <taxon>Eukaryota</taxon>
        <taxon>Fungi</taxon>
        <taxon>Dikarya</taxon>
        <taxon>Ascomycota</taxon>
        <taxon>Pezizomycotina</taxon>
        <taxon>Sordariomycetes</taxon>
        <taxon>Hypocreomycetidae</taxon>
        <taxon>Hypocreales</taxon>
        <taxon>Ophiocordycipitaceae</taxon>
        <taxon>Ophiocordyceps</taxon>
    </lineage>
</organism>
<reference evidence="2 3" key="1">
    <citation type="journal article" date="2013" name="Chin. Sci. Bull.">
        <title>Genome survey uncovers the secrets of sex and lifestyle in caterpillar fungus.</title>
        <authorList>
            <person name="Hu X."/>
            <person name="Zhang Y."/>
            <person name="Xiao G."/>
            <person name="Zheng P."/>
            <person name="Xia Y."/>
            <person name="Zhang X."/>
            <person name="St Leger R.J."/>
            <person name="Liu X."/>
            <person name="Wang C."/>
        </authorList>
    </citation>
    <scope>NUCLEOTIDE SEQUENCE [LARGE SCALE GENOMIC DNA]</scope>
    <source>
        <strain evidence="3">Co18 / CGMCC 3.14243</strain>
        <tissue evidence="2">Fruit-body</tissue>
    </source>
</reference>
<protein>
    <submittedName>
        <fullName evidence="2">Uncharacterized protein</fullName>
    </submittedName>
</protein>
<evidence type="ECO:0000256" key="1">
    <source>
        <dbReference type="SAM" id="SignalP"/>
    </source>
</evidence>
<evidence type="ECO:0000313" key="2">
    <source>
        <dbReference type="EMBL" id="EQL02163.1"/>
    </source>
</evidence>
<gene>
    <name evidence="2" type="ORF">OCS_02131</name>
</gene>
<feature type="signal peptide" evidence="1">
    <location>
        <begin position="1"/>
        <end position="19"/>
    </location>
</feature>
<keyword evidence="1" id="KW-0732">Signal</keyword>
<dbReference type="EMBL" id="KE652343">
    <property type="protein sequence ID" value="EQL02163.1"/>
    <property type="molecule type" value="Genomic_DNA"/>
</dbReference>
<accession>T5AK29</accession>